<dbReference type="GO" id="GO:0004252">
    <property type="term" value="F:serine-type endopeptidase activity"/>
    <property type="evidence" value="ECO:0007669"/>
    <property type="project" value="InterPro"/>
</dbReference>
<feature type="coiled-coil region" evidence="7">
    <location>
        <begin position="235"/>
        <end position="262"/>
    </location>
</feature>
<proteinExistence type="inferred from homology"/>
<dbReference type="SUPFAM" id="SSF52096">
    <property type="entry name" value="ClpP/crotonase"/>
    <property type="match status" value="1"/>
</dbReference>
<dbReference type="GO" id="GO:0051117">
    <property type="term" value="F:ATPase binding"/>
    <property type="evidence" value="ECO:0007669"/>
    <property type="project" value="TreeGrafter"/>
</dbReference>
<organism evidence="8 9">
    <name type="scientific">Capnocytophaga sputigena</name>
    <dbReference type="NCBI Taxonomy" id="1019"/>
    <lineage>
        <taxon>Bacteria</taxon>
        <taxon>Pseudomonadati</taxon>
        <taxon>Bacteroidota</taxon>
        <taxon>Flavobacteriia</taxon>
        <taxon>Flavobacteriales</taxon>
        <taxon>Flavobacteriaceae</taxon>
        <taxon>Capnocytophaga</taxon>
    </lineage>
</organism>
<dbReference type="GO" id="GO:0006515">
    <property type="term" value="P:protein quality control for misfolded or incompletely synthesized proteins"/>
    <property type="evidence" value="ECO:0007669"/>
    <property type="project" value="TreeGrafter"/>
</dbReference>
<dbReference type="InterPro" id="IPR029045">
    <property type="entry name" value="ClpP/crotonase-like_dom_sf"/>
</dbReference>
<keyword evidence="4" id="KW-0378">Hydrolase</keyword>
<reference evidence="9" key="1">
    <citation type="submission" date="2017-06" db="EMBL/GenBank/DDBJ databases">
        <title>Capnocytophaga spp. assemblies.</title>
        <authorList>
            <person name="Gulvik C.A."/>
        </authorList>
    </citation>
    <scope>NUCLEOTIDE SEQUENCE [LARGE SCALE GENOMIC DNA]</scope>
    <source>
        <strain evidence="9">H4486</strain>
    </source>
</reference>
<keyword evidence="7" id="KW-0175">Coiled coil</keyword>
<dbReference type="PRINTS" id="PR00127">
    <property type="entry name" value="CLPPROTEASEP"/>
</dbReference>
<evidence type="ECO:0000256" key="5">
    <source>
        <dbReference type="ARBA" id="ARBA00022825"/>
    </source>
</evidence>
<dbReference type="RefSeq" id="WP_095902102.1">
    <property type="nucleotide sequence ID" value="NZ_CP022383.1"/>
</dbReference>
<evidence type="ECO:0000256" key="6">
    <source>
        <dbReference type="RuleBase" id="RU003567"/>
    </source>
</evidence>
<evidence type="ECO:0000256" key="3">
    <source>
        <dbReference type="ARBA" id="ARBA00022670"/>
    </source>
</evidence>
<evidence type="ECO:0000313" key="9">
    <source>
        <dbReference type="Proteomes" id="UP000217334"/>
    </source>
</evidence>
<gene>
    <name evidence="8" type="ORF">CGC59_12000</name>
</gene>
<dbReference type="Proteomes" id="UP000217334">
    <property type="component" value="Chromosome"/>
</dbReference>
<evidence type="ECO:0000256" key="2">
    <source>
        <dbReference type="ARBA" id="ARBA00022490"/>
    </source>
</evidence>
<comment type="similarity">
    <text evidence="1 6">Belongs to the peptidase S14 family.</text>
</comment>
<name>A0A250F5E0_CAPSP</name>
<keyword evidence="3" id="KW-0645">Protease</keyword>
<sequence length="369" mass="40589">MIIRTQKNTLTAYGTIWEGDGRYFLEEFARLERDYSEITIHLHTPGGSVFDGNLIYNALNKSASSIHIVIDGIAASMGAIIILSAKKVSIVENGYIMLHAPASYSNGDADSFEKQAKLLRSIEKNFVEKLSARTGKSAKEVEKWLVGDNWFDAKEAKRLGFVTDVIPAQTATLLPIEDVNAMREQDVYNMYAGLFATLKTVNILDKNMKSVLIQSLVQALSLSGITEESSETAVIQAIQERITNEKEAREKAEKALNTFKQAQIITVVEGAVKSGKITEAQKAVYEKIAETSGVEALITVLENTAVAGGKQATQAPNISSLLQSGGSNTGARASWDFDQWQKEDPKGLEKLSVDQPERFKELFNAKYKK</sequence>
<keyword evidence="2" id="KW-0963">Cytoplasm</keyword>
<accession>A0A250F5E0</accession>
<evidence type="ECO:0000256" key="1">
    <source>
        <dbReference type="ARBA" id="ARBA00007039"/>
    </source>
</evidence>
<dbReference type="GO" id="GO:0009368">
    <property type="term" value="C:endopeptidase Clp complex"/>
    <property type="evidence" value="ECO:0007669"/>
    <property type="project" value="TreeGrafter"/>
</dbReference>
<protein>
    <recommendedName>
        <fullName evidence="6">ATP-dependent Clp protease proteolytic subunit</fullName>
    </recommendedName>
</protein>
<dbReference type="NCBIfam" id="NF045542">
    <property type="entry name" value="Clp_rel_HeadMat"/>
    <property type="match status" value="1"/>
</dbReference>
<evidence type="ECO:0000313" key="8">
    <source>
        <dbReference type="EMBL" id="ATA80353.1"/>
    </source>
</evidence>
<dbReference type="EMBL" id="CP022383">
    <property type="protein sequence ID" value="ATA80353.1"/>
    <property type="molecule type" value="Genomic_DNA"/>
</dbReference>
<dbReference type="InterPro" id="IPR023562">
    <property type="entry name" value="ClpP/TepA"/>
</dbReference>
<dbReference type="PANTHER" id="PTHR10381:SF70">
    <property type="entry name" value="ATP-DEPENDENT CLP PROTEASE PROTEOLYTIC SUBUNIT"/>
    <property type="match status" value="1"/>
</dbReference>
<dbReference type="GO" id="GO:0004176">
    <property type="term" value="F:ATP-dependent peptidase activity"/>
    <property type="evidence" value="ECO:0007669"/>
    <property type="project" value="InterPro"/>
</dbReference>
<dbReference type="InterPro" id="IPR001907">
    <property type="entry name" value="ClpP"/>
</dbReference>
<dbReference type="Gene3D" id="3.90.226.10">
    <property type="entry name" value="2-enoyl-CoA Hydratase, Chain A, domain 1"/>
    <property type="match status" value="1"/>
</dbReference>
<dbReference type="CDD" id="cd07016">
    <property type="entry name" value="S14_ClpP_1"/>
    <property type="match status" value="1"/>
</dbReference>
<dbReference type="Pfam" id="PF00574">
    <property type="entry name" value="CLP_protease"/>
    <property type="match status" value="1"/>
</dbReference>
<evidence type="ECO:0000256" key="7">
    <source>
        <dbReference type="SAM" id="Coils"/>
    </source>
</evidence>
<keyword evidence="5" id="KW-0720">Serine protease</keyword>
<dbReference type="PANTHER" id="PTHR10381">
    <property type="entry name" value="ATP-DEPENDENT CLP PROTEASE PROTEOLYTIC SUBUNIT"/>
    <property type="match status" value="1"/>
</dbReference>
<evidence type="ECO:0000256" key="4">
    <source>
        <dbReference type="ARBA" id="ARBA00022801"/>
    </source>
</evidence>
<dbReference type="AlphaFoldDB" id="A0A250F5E0"/>